<reference evidence="1 2" key="1">
    <citation type="submission" date="2017-05" db="EMBL/GenBank/DDBJ databases">
        <title>Complete and WGS of Bordetella genogroups.</title>
        <authorList>
            <person name="Spilker T."/>
            <person name="LiPuma J."/>
        </authorList>
    </citation>
    <scope>NUCLEOTIDE SEQUENCE [LARGE SCALE GENOMIC DNA]</scope>
    <source>
        <strain evidence="1 2">AU7206</strain>
    </source>
</reference>
<sequence length="59" mass="6630">MSAKSYIYEAKSEVEGVLHDLRRLSDKLPNEQSAHLSRAIQKLDSARSALESALYHSND</sequence>
<accession>A0A1W6ZFC0</accession>
<evidence type="ECO:0000313" key="1">
    <source>
        <dbReference type="EMBL" id="ARP95564.1"/>
    </source>
</evidence>
<proteinExistence type="predicted"/>
<dbReference type="AlphaFoldDB" id="A0A1W6ZFC0"/>
<evidence type="ECO:0000313" key="2">
    <source>
        <dbReference type="Proteomes" id="UP000194161"/>
    </source>
</evidence>
<dbReference type="KEGG" id="bgm:CAL15_14940"/>
<keyword evidence="2" id="KW-1185">Reference proteome</keyword>
<name>A0A1W6ZFC0_9BORD</name>
<organism evidence="1 2">
    <name type="scientific">Bordetella genomosp. 13</name>
    <dbReference type="NCBI Taxonomy" id="463040"/>
    <lineage>
        <taxon>Bacteria</taxon>
        <taxon>Pseudomonadati</taxon>
        <taxon>Pseudomonadota</taxon>
        <taxon>Betaproteobacteria</taxon>
        <taxon>Burkholderiales</taxon>
        <taxon>Alcaligenaceae</taxon>
        <taxon>Bordetella</taxon>
    </lineage>
</organism>
<gene>
    <name evidence="1" type="ORF">CAL15_14940</name>
</gene>
<dbReference type="EMBL" id="CP021111">
    <property type="protein sequence ID" value="ARP95564.1"/>
    <property type="molecule type" value="Genomic_DNA"/>
</dbReference>
<dbReference type="Proteomes" id="UP000194161">
    <property type="component" value="Chromosome"/>
</dbReference>
<dbReference type="RefSeq" id="WP_086079326.1">
    <property type="nucleotide sequence ID" value="NZ_CP021111.1"/>
</dbReference>
<protein>
    <submittedName>
        <fullName evidence="1">Uncharacterized protein</fullName>
    </submittedName>
</protein>